<feature type="domain" description="Smr" evidence="1">
    <location>
        <begin position="474"/>
        <end position="555"/>
    </location>
</feature>
<dbReference type="Pfam" id="PF08590">
    <property type="entry name" value="DUF1771"/>
    <property type="match status" value="1"/>
</dbReference>
<dbReference type="Proteomes" id="UP001327560">
    <property type="component" value="Chromosome 3"/>
</dbReference>
<dbReference type="EMBL" id="CP136892">
    <property type="protein sequence ID" value="WOL02643.1"/>
    <property type="molecule type" value="Genomic_DNA"/>
</dbReference>
<dbReference type="CDD" id="cd14371">
    <property type="entry name" value="CUE_CID7_like"/>
    <property type="match status" value="1"/>
</dbReference>
<sequence>MNSSNKGLTDNKVAKLGALNKVTALNPNAAEFVPTSLKYTYGITKSSEAAELDLPGSSKRTALDRSVSNASNISDDEVHQYWHHQLPDDITPDFEAIGEEELNEPAHLTLANLSIQETVEKSTFSAPRNKHILDMHQDVSSLTSDYTNLDGKMGYPGSNYVNEQSSVASLTSASNMWGKTLINGEHQWKRHRNVENYNNGFVDDLIGDNLFPENSTTDPIEFLSLRFPSFAAQSLADVYYGNGCDLNLTIEILSHLEVDVGFGQNLNSNSLDSPNFSPLAFPSLVEADTQNLLPKYNGEDVRHGSSLYRSSSGISSGGIDFASTVRKLASKSSGHRRYERNGFDNGAVGSSRNSQLLSSSYNGNGNMINGDKWYSSGSAGSPVCLETGEAVANIYSESREEACDYARLRNTCFEQARMAHLIGNEVLAKELGSKGQLYNMQMKAAHEAKNTMYWKRNLLSPDIQSYDQGQNRLIDLHGLHVTEAIHVLNHELRILRNTARTTGQRLHFMIYVGTGHHTKGSRTLVRLPVAVEQYLLEEGIHYTQPQPGLLRIVIH</sequence>
<dbReference type="InterPro" id="IPR002625">
    <property type="entry name" value="Smr_dom"/>
</dbReference>
<reference evidence="2 3" key="1">
    <citation type="submission" date="2023-10" db="EMBL/GenBank/DDBJ databases">
        <title>Chromosome-scale genome assembly provides insights into flower coloration mechanisms of Canna indica.</title>
        <authorList>
            <person name="Li C."/>
        </authorList>
    </citation>
    <scope>NUCLEOTIDE SEQUENCE [LARGE SCALE GENOMIC DNA]</scope>
    <source>
        <tissue evidence="2">Flower</tissue>
    </source>
</reference>
<name>A0AAQ3K5Z0_9LILI</name>
<dbReference type="SMART" id="SM00463">
    <property type="entry name" value="SMR"/>
    <property type="match status" value="1"/>
</dbReference>
<evidence type="ECO:0000259" key="1">
    <source>
        <dbReference type="PROSITE" id="PS50828"/>
    </source>
</evidence>
<dbReference type="PANTHER" id="PTHR46651:SF1">
    <property type="entry name" value="SMALL MUTS RELATED FAMILY PROTEIN"/>
    <property type="match status" value="1"/>
</dbReference>
<evidence type="ECO:0000313" key="2">
    <source>
        <dbReference type="EMBL" id="WOL02643.1"/>
    </source>
</evidence>
<dbReference type="SUPFAM" id="SSF160443">
    <property type="entry name" value="SMR domain-like"/>
    <property type="match status" value="1"/>
</dbReference>
<evidence type="ECO:0000313" key="3">
    <source>
        <dbReference type="Proteomes" id="UP001327560"/>
    </source>
</evidence>
<dbReference type="Gene3D" id="3.30.1370.110">
    <property type="match status" value="1"/>
</dbReference>
<dbReference type="InterPro" id="IPR053242">
    <property type="entry name" value="PAM2-like_domain"/>
</dbReference>
<proteinExistence type="predicted"/>
<gene>
    <name evidence="2" type="ORF">Cni_G11362</name>
</gene>
<accession>A0AAQ3K5Z0</accession>
<dbReference type="InterPro" id="IPR036063">
    <property type="entry name" value="Smr_dom_sf"/>
</dbReference>
<organism evidence="2 3">
    <name type="scientific">Canna indica</name>
    <name type="common">Indian-shot</name>
    <dbReference type="NCBI Taxonomy" id="4628"/>
    <lineage>
        <taxon>Eukaryota</taxon>
        <taxon>Viridiplantae</taxon>
        <taxon>Streptophyta</taxon>
        <taxon>Embryophyta</taxon>
        <taxon>Tracheophyta</taxon>
        <taxon>Spermatophyta</taxon>
        <taxon>Magnoliopsida</taxon>
        <taxon>Liliopsida</taxon>
        <taxon>Zingiberales</taxon>
        <taxon>Cannaceae</taxon>
        <taxon>Canna</taxon>
    </lineage>
</organism>
<dbReference type="PANTHER" id="PTHR46651">
    <property type="entry name" value="POLYADENYLATE-BINDING PROTEIN-INTERACTING PROTEIN 7"/>
    <property type="match status" value="1"/>
</dbReference>
<dbReference type="SMART" id="SM01162">
    <property type="entry name" value="DUF1771"/>
    <property type="match status" value="1"/>
</dbReference>
<dbReference type="AlphaFoldDB" id="A0AAQ3K5Z0"/>
<keyword evidence="3" id="KW-1185">Reference proteome</keyword>
<protein>
    <submittedName>
        <fullName evidence="2">Polyadenylate-binding protein-interacting protein 7-like isoform X2</fullName>
    </submittedName>
</protein>
<dbReference type="PROSITE" id="PS50828">
    <property type="entry name" value="SMR"/>
    <property type="match status" value="1"/>
</dbReference>
<dbReference type="InterPro" id="IPR013899">
    <property type="entry name" value="DUF1771"/>
</dbReference>
<dbReference type="InterPro" id="IPR009818">
    <property type="entry name" value="PAM2_motif"/>
</dbReference>
<dbReference type="InterPro" id="IPR041806">
    <property type="entry name" value="CID5/6/7_CUE"/>
</dbReference>
<dbReference type="Pfam" id="PF07145">
    <property type="entry name" value="PAM2"/>
    <property type="match status" value="1"/>
</dbReference>